<feature type="domain" description="Transcription factor CBF/NF-Y/archaeal histone" evidence="8">
    <location>
        <begin position="589"/>
        <end position="653"/>
    </location>
</feature>
<dbReference type="SUPFAM" id="SSF53474">
    <property type="entry name" value="alpha/beta-Hydrolases"/>
    <property type="match status" value="1"/>
</dbReference>
<evidence type="ECO:0000256" key="1">
    <source>
        <dbReference type="ARBA" id="ARBA00004123"/>
    </source>
</evidence>
<comment type="caution">
    <text evidence="9">The sequence shown here is derived from an EMBL/GenBank/DDBJ whole genome shotgun (WGS) entry which is preliminary data.</text>
</comment>
<dbReference type="GO" id="GO:0052689">
    <property type="term" value="F:carboxylic ester hydrolase activity"/>
    <property type="evidence" value="ECO:0007669"/>
    <property type="project" value="TreeGrafter"/>
</dbReference>
<dbReference type="InterPro" id="IPR003958">
    <property type="entry name" value="CBFA_NFYB_domain"/>
</dbReference>
<dbReference type="GeneID" id="37008582"/>
<evidence type="ECO:0000256" key="3">
    <source>
        <dbReference type="ARBA" id="ARBA00022801"/>
    </source>
</evidence>
<dbReference type="AlphaFoldDB" id="A0A2V1ANF2"/>
<evidence type="ECO:0000256" key="6">
    <source>
        <dbReference type="SAM" id="Phobius"/>
    </source>
</evidence>
<dbReference type="InterPro" id="IPR009072">
    <property type="entry name" value="Histone-fold"/>
</dbReference>
<evidence type="ECO:0000256" key="2">
    <source>
        <dbReference type="ARBA" id="ARBA00008645"/>
    </source>
</evidence>
<evidence type="ECO:0000313" key="10">
    <source>
        <dbReference type="Proteomes" id="UP000244309"/>
    </source>
</evidence>
<dbReference type="VEuPathDB" id="FungiDB:CXQ85_003251"/>
<dbReference type="PANTHER" id="PTHR46118">
    <property type="entry name" value="PROTEIN ABHD11"/>
    <property type="match status" value="1"/>
</dbReference>
<dbReference type="Gene3D" id="3.40.50.1820">
    <property type="entry name" value="alpha/beta hydrolase"/>
    <property type="match status" value="1"/>
</dbReference>
<dbReference type="SUPFAM" id="SSF47113">
    <property type="entry name" value="Histone-fold"/>
    <property type="match status" value="1"/>
</dbReference>
<dbReference type="GO" id="GO:0005739">
    <property type="term" value="C:mitochondrion"/>
    <property type="evidence" value="ECO:0007669"/>
    <property type="project" value="TreeGrafter"/>
</dbReference>
<dbReference type="Proteomes" id="UP000244309">
    <property type="component" value="Unassembled WGS sequence"/>
</dbReference>
<dbReference type="RefSeq" id="XP_025340349.1">
    <property type="nucleotide sequence ID" value="XM_025486901.1"/>
</dbReference>
<feature type="transmembrane region" description="Helical" evidence="6">
    <location>
        <begin position="83"/>
        <end position="104"/>
    </location>
</feature>
<gene>
    <name evidence="9" type="ORF">CXQ85_003251</name>
</gene>
<evidence type="ECO:0000313" key="9">
    <source>
        <dbReference type="EMBL" id="PVH19409.1"/>
    </source>
</evidence>
<feature type="region of interest" description="Disordered" evidence="5">
    <location>
        <begin position="19"/>
        <end position="55"/>
    </location>
</feature>
<feature type="compositionally biased region" description="Low complexity" evidence="5">
    <location>
        <begin position="264"/>
        <end position="274"/>
    </location>
</feature>
<keyword evidence="6" id="KW-0472">Membrane</keyword>
<comment type="subcellular location">
    <subcellularLocation>
        <location evidence="1">Nucleus</location>
    </subcellularLocation>
</comment>
<keyword evidence="4" id="KW-0539">Nucleus</keyword>
<evidence type="ECO:0000256" key="5">
    <source>
        <dbReference type="SAM" id="MobiDB-lite"/>
    </source>
</evidence>
<keyword evidence="3" id="KW-0378">Hydrolase</keyword>
<reference evidence="9 10" key="1">
    <citation type="submission" date="2017-12" db="EMBL/GenBank/DDBJ databases">
        <title>Genome Sequence of a Multidrug-Resistant Candida haemulonii Isolate from a Patient with Chronic Leg Ulcers in Israel.</title>
        <authorList>
            <person name="Chow N.A."/>
            <person name="Gade L."/>
            <person name="Batra D."/>
            <person name="Rowe L.A."/>
            <person name="Ben-Ami R."/>
            <person name="Loparev V.N."/>
            <person name="Litvintseva A.P."/>
        </authorList>
    </citation>
    <scope>NUCLEOTIDE SEQUENCE [LARGE SCALE GENOMIC DNA]</scope>
    <source>
        <strain evidence="9 10">B11899</strain>
    </source>
</reference>
<keyword evidence="6" id="KW-0812">Transmembrane</keyword>
<feature type="domain" description="AB hydrolase-1" evidence="7">
    <location>
        <begin position="338"/>
        <end position="568"/>
    </location>
</feature>
<organism evidence="9 10">
    <name type="scientific">Candidozyma haemuli</name>
    <dbReference type="NCBI Taxonomy" id="45357"/>
    <lineage>
        <taxon>Eukaryota</taxon>
        <taxon>Fungi</taxon>
        <taxon>Dikarya</taxon>
        <taxon>Ascomycota</taxon>
        <taxon>Saccharomycotina</taxon>
        <taxon>Pichiomycetes</taxon>
        <taxon>Metschnikowiaceae</taxon>
        <taxon>Candidozyma</taxon>
    </lineage>
</organism>
<accession>A0A2V1ANF2</accession>
<dbReference type="InterPro" id="IPR000073">
    <property type="entry name" value="AB_hydrolase_1"/>
</dbReference>
<proteinExistence type="inferred from homology"/>
<evidence type="ECO:0000256" key="4">
    <source>
        <dbReference type="ARBA" id="ARBA00023242"/>
    </source>
</evidence>
<dbReference type="Gene3D" id="1.10.20.10">
    <property type="entry name" value="Histone, subunit A"/>
    <property type="match status" value="1"/>
</dbReference>
<sequence length="726" mass="80421">MSFVTSTIVGSLSLLRRDDMPSATKDDDDSKDMPSATTGMPSASTGMPSVSSSSEVISTPSITVPASNHNPYIHRESRLTGTVFIAVGSVVGAIILAFVLFHLIRSIRASMLAKRSSSGEKSMYENYNRNRVYSNSLGSSSTHFLNTEYQGSVAKMPLMSSKSLYDGGDASTLHMSETPYATSHHDLTNMFISPTKEVMSHSRTKSQSNLLAGSNMSLRNNEPSPAINRHSQLIPNMYLSPGVNNSEYSLSDHAAADPSAQGKSPSSSPGNSPNARSKRRTLPSITSLRSATKIDWRKEFQSLHINDVHPLPHHDIVDVPSQVIKPTRDVEIDDSKTPLILIHGLFGAKQNYGSVGKAISSHTRRTVIGLDMRNHGSAPHAAPHTYMAMAHDTIKYLDDHLKRPVVLAGHSMGAKVSMLVSLIRPDLIEKLIVIDNSPASETLDQQFYKDLLGLCHLERDKSLPGMPKAALLGKMDKLLFKYEKDKLVRLFLIEISGASAQFLKDDVLKELGEWPTDVEGKVFDKPVKVMKAEQSHFITERNIEQDFPKYFPNFDLSVYDCGHWLVSEQPERFAKETIAFLENDGEDLSLPKATVQKIVSEILPKDIAISKEAREAITECSIEFIMILSTQSNDIAEKEAKKTIASDHVIKALEELGFHNYLDIINKVLDEHKELLKGKEKKNNKFLNSGLTEEELLKQQEELFKKSRDRLQGSGSPGAQEIKQEN</sequence>
<keyword evidence="10" id="KW-1185">Reference proteome</keyword>
<dbReference type="FunFam" id="1.10.20.10:FF:000019">
    <property type="entry name" value="Negative cofactor 2 beta"/>
    <property type="match status" value="1"/>
</dbReference>
<dbReference type="GO" id="GO:0005634">
    <property type="term" value="C:nucleus"/>
    <property type="evidence" value="ECO:0007669"/>
    <property type="project" value="UniProtKB-SubCell"/>
</dbReference>
<evidence type="ECO:0008006" key="11">
    <source>
        <dbReference type="Google" id="ProtNLM"/>
    </source>
</evidence>
<comment type="similarity">
    <text evidence="2">Belongs to the AB hydrolase superfamily.</text>
</comment>
<dbReference type="CDD" id="cd22905">
    <property type="entry name" value="HFD_Dr1"/>
    <property type="match status" value="1"/>
</dbReference>
<dbReference type="Pfam" id="PF00808">
    <property type="entry name" value="CBFD_NFYB_HMF"/>
    <property type="match status" value="1"/>
</dbReference>
<dbReference type="OrthoDB" id="8119704at2759"/>
<name>A0A2V1ANF2_9ASCO</name>
<evidence type="ECO:0000259" key="8">
    <source>
        <dbReference type="Pfam" id="PF00808"/>
    </source>
</evidence>
<dbReference type="PANTHER" id="PTHR46118:SF4">
    <property type="entry name" value="PROTEIN ABHD11"/>
    <property type="match status" value="1"/>
</dbReference>
<dbReference type="GO" id="GO:0046982">
    <property type="term" value="F:protein heterodimerization activity"/>
    <property type="evidence" value="ECO:0007669"/>
    <property type="project" value="InterPro"/>
</dbReference>
<dbReference type="STRING" id="45357.A0A2V1ANF2"/>
<feature type="compositionally biased region" description="Low complexity" evidence="5">
    <location>
        <begin position="41"/>
        <end position="55"/>
    </location>
</feature>
<dbReference type="Pfam" id="PF00561">
    <property type="entry name" value="Abhydrolase_1"/>
    <property type="match status" value="1"/>
</dbReference>
<dbReference type="InterPro" id="IPR029058">
    <property type="entry name" value="AB_hydrolase_fold"/>
</dbReference>
<evidence type="ECO:0000259" key="7">
    <source>
        <dbReference type="Pfam" id="PF00561"/>
    </source>
</evidence>
<dbReference type="EMBL" id="PKFO01000002">
    <property type="protein sequence ID" value="PVH19409.1"/>
    <property type="molecule type" value="Genomic_DNA"/>
</dbReference>
<feature type="region of interest" description="Disordered" evidence="5">
    <location>
        <begin position="249"/>
        <end position="286"/>
    </location>
</feature>
<feature type="region of interest" description="Disordered" evidence="5">
    <location>
        <begin position="707"/>
        <end position="726"/>
    </location>
</feature>
<protein>
    <recommendedName>
        <fullName evidence="11">Transcription factor CBF/NF-Y/archaeal histone domain-containing protein</fullName>
    </recommendedName>
</protein>
<keyword evidence="6" id="KW-1133">Transmembrane helix</keyword>